<evidence type="ECO:0000259" key="14">
    <source>
        <dbReference type="Pfam" id="PF00593"/>
    </source>
</evidence>
<dbReference type="Pfam" id="PF00593">
    <property type="entry name" value="TonB_dep_Rec_b-barrel"/>
    <property type="match status" value="1"/>
</dbReference>
<dbReference type="STRING" id="229203.SAMN05444338_101327"/>
<evidence type="ECO:0000256" key="6">
    <source>
        <dbReference type="ARBA" id="ARBA00022729"/>
    </source>
</evidence>
<keyword evidence="11 12" id="KW-0998">Cell outer membrane</keyword>
<dbReference type="PROSITE" id="PS52016">
    <property type="entry name" value="TONB_DEPENDENT_REC_3"/>
    <property type="match status" value="1"/>
</dbReference>
<keyword evidence="8" id="KW-0406">Ion transport</keyword>
<keyword evidence="7" id="KW-0408">Iron</keyword>
<evidence type="ECO:0000256" key="8">
    <source>
        <dbReference type="ARBA" id="ARBA00023065"/>
    </source>
</evidence>
<dbReference type="EMBL" id="FNMV01000001">
    <property type="protein sequence ID" value="SDW14141.1"/>
    <property type="molecule type" value="Genomic_DNA"/>
</dbReference>
<keyword evidence="4" id="KW-0410">Iron transport</keyword>
<evidence type="ECO:0000256" key="11">
    <source>
        <dbReference type="ARBA" id="ARBA00023237"/>
    </source>
</evidence>
<evidence type="ECO:0000256" key="10">
    <source>
        <dbReference type="ARBA" id="ARBA00023136"/>
    </source>
</evidence>
<dbReference type="InterPro" id="IPR039426">
    <property type="entry name" value="TonB-dep_rcpt-like"/>
</dbReference>
<name>A0A1H2R470_9FLAO</name>
<keyword evidence="2 12" id="KW-0813">Transport</keyword>
<keyword evidence="17" id="KW-1185">Reference proteome</keyword>
<sequence>MNTKAQLVFSLFIIQFYFSPVFGQVKKDTTSLAEIIIKATPIQIALQKSASSVAVIQRADLDKSDGVILTSVLNKIPGINMQQGALNTNRISIRGIGARSQYGTSRIKAYFEDIPLTTGEGDTTIEDIDLETIGGIEISKGPNNTSFGSGLGGVIHLFARETPARESYAKSGTTYGSYGLIKQSLGAGYSDANSNLFSNYTHLQSDGFRANSSYDRKSVNVHAKQKLGTKGSLSFLGIFTRLKAFIPSSINENDFINHPEKAASTWAAAQGYESYDKSLLGIGYNYSFSDKWTFKSSVFSNFRKAYEPRPFNILDEKINGLGFRSTLNYKAKLFSLPFEASVGTEMLAEQYAFSLFENLYVSQPGKGSIAGAEFSKMNQNRNYSNYFLEVNIELVENLHLESGLALNTTKYTLEDVFEQNGNQLEQGYTFGKVWSPRLGISYQLSGGKNIFGSISKGFSVPLVAETLTPEGQINTDLKPEVGLNYELGFKGNWLASKLHTELVLYSTQISNLLVARRTAEDQFVGINAGESSHRGIELTLNYKLLKRANFEIDSYLSASFNDFKFKDFVDNGIDYSGNRLTGVPNQQWNAGIDLKTASGFSFNSSFTSMGKIPMNDSNTKYSEGYSLLDVKATYSFTILKVLKSTLSSGINNVLDRKYAASILPNATAFGNAAPRYYYPGSPIQFYGGVSVTYLF</sequence>
<organism evidence="16 17">
    <name type="scientific">Flavobacterium degerlachei</name>
    <dbReference type="NCBI Taxonomy" id="229203"/>
    <lineage>
        <taxon>Bacteria</taxon>
        <taxon>Pseudomonadati</taxon>
        <taxon>Bacteroidota</taxon>
        <taxon>Flavobacteriia</taxon>
        <taxon>Flavobacteriales</taxon>
        <taxon>Flavobacteriaceae</taxon>
        <taxon>Flavobacterium</taxon>
    </lineage>
</organism>
<dbReference type="InterPro" id="IPR037066">
    <property type="entry name" value="Plug_dom_sf"/>
</dbReference>
<dbReference type="Proteomes" id="UP000198569">
    <property type="component" value="Unassembled WGS sequence"/>
</dbReference>
<dbReference type="AlphaFoldDB" id="A0A1H2R470"/>
<evidence type="ECO:0000256" key="7">
    <source>
        <dbReference type="ARBA" id="ARBA00023004"/>
    </source>
</evidence>
<feature type="domain" description="TonB-dependent receptor plug" evidence="15">
    <location>
        <begin position="46"/>
        <end position="154"/>
    </location>
</feature>
<comment type="similarity">
    <text evidence="12 13">Belongs to the TonB-dependent receptor family.</text>
</comment>
<dbReference type="Gene3D" id="2.40.170.20">
    <property type="entry name" value="TonB-dependent receptor, beta-barrel domain"/>
    <property type="match status" value="1"/>
</dbReference>
<keyword evidence="5 12" id="KW-0812">Transmembrane</keyword>
<dbReference type="GO" id="GO:0015344">
    <property type="term" value="F:siderophore uptake transmembrane transporter activity"/>
    <property type="evidence" value="ECO:0007669"/>
    <property type="project" value="TreeGrafter"/>
</dbReference>
<dbReference type="OrthoDB" id="9782587at2"/>
<keyword evidence="3 12" id="KW-1134">Transmembrane beta strand</keyword>
<gene>
    <name evidence="16" type="ORF">SAMN05444338_101327</name>
</gene>
<evidence type="ECO:0000256" key="2">
    <source>
        <dbReference type="ARBA" id="ARBA00022448"/>
    </source>
</evidence>
<keyword evidence="9 13" id="KW-0798">TonB box</keyword>
<evidence type="ECO:0000313" key="17">
    <source>
        <dbReference type="Proteomes" id="UP000198569"/>
    </source>
</evidence>
<dbReference type="PANTHER" id="PTHR32552:SF68">
    <property type="entry name" value="FERRICHROME OUTER MEMBRANE TRANSPORTER_PHAGE RECEPTOR"/>
    <property type="match status" value="1"/>
</dbReference>
<evidence type="ECO:0000256" key="9">
    <source>
        <dbReference type="ARBA" id="ARBA00023077"/>
    </source>
</evidence>
<evidence type="ECO:0000313" key="16">
    <source>
        <dbReference type="EMBL" id="SDW14141.1"/>
    </source>
</evidence>
<evidence type="ECO:0000256" key="1">
    <source>
        <dbReference type="ARBA" id="ARBA00004571"/>
    </source>
</evidence>
<evidence type="ECO:0000259" key="15">
    <source>
        <dbReference type="Pfam" id="PF07715"/>
    </source>
</evidence>
<keyword evidence="6" id="KW-0732">Signal</keyword>
<dbReference type="InterPro" id="IPR036942">
    <property type="entry name" value="Beta-barrel_TonB_sf"/>
</dbReference>
<reference evidence="17" key="1">
    <citation type="submission" date="2016-10" db="EMBL/GenBank/DDBJ databases">
        <authorList>
            <person name="Varghese N."/>
            <person name="Submissions S."/>
        </authorList>
    </citation>
    <scope>NUCLEOTIDE SEQUENCE [LARGE SCALE GENOMIC DNA]</scope>
    <source>
        <strain evidence="17">DSM 15718</strain>
    </source>
</reference>
<keyword evidence="10 12" id="KW-0472">Membrane</keyword>
<dbReference type="RefSeq" id="WP_091428834.1">
    <property type="nucleotide sequence ID" value="NZ_FNMV01000001.1"/>
</dbReference>
<evidence type="ECO:0000256" key="3">
    <source>
        <dbReference type="ARBA" id="ARBA00022452"/>
    </source>
</evidence>
<evidence type="ECO:0000256" key="4">
    <source>
        <dbReference type="ARBA" id="ARBA00022496"/>
    </source>
</evidence>
<dbReference type="Pfam" id="PF07715">
    <property type="entry name" value="Plug"/>
    <property type="match status" value="1"/>
</dbReference>
<feature type="domain" description="TonB-dependent receptor-like beta-barrel" evidence="14">
    <location>
        <begin position="264"/>
        <end position="653"/>
    </location>
</feature>
<evidence type="ECO:0000256" key="12">
    <source>
        <dbReference type="PROSITE-ProRule" id="PRU01360"/>
    </source>
</evidence>
<proteinExistence type="inferred from homology"/>
<evidence type="ECO:0000256" key="13">
    <source>
        <dbReference type="RuleBase" id="RU003357"/>
    </source>
</evidence>
<dbReference type="Gene3D" id="2.170.130.10">
    <property type="entry name" value="TonB-dependent receptor, plug domain"/>
    <property type="match status" value="1"/>
</dbReference>
<evidence type="ECO:0000256" key="5">
    <source>
        <dbReference type="ARBA" id="ARBA00022692"/>
    </source>
</evidence>
<comment type="subcellular location">
    <subcellularLocation>
        <location evidence="1 12">Cell outer membrane</location>
        <topology evidence="1 12">Multi-pass membrane protein</topology>
    </subcellularLocation>
</comment>
<dbReference type="GO" id="GO:0009279">
    <property type="term" value="C:cell outer membrane"/>
    <property type="evidence" value="ECO:0007669"/>
    <property type="project" value="UniProtKB-SubCell"/>
</dbReference>
<dbReference type="SUPFAM" id="SSF56935">
    <property type="entry name" value="Porins"/>
    <property type="match status" value="1"/>
</dbReference>
<accession>A0A1H2R470</accession>
<dbReference type="InterPro" id="IPR012910">
    <property type="entry name" value="Plug_dom"/>
</dbReference>
<protein>
    <submittedName>
        <fullName evidence="16">Iron complex outermembrane recepter protein</fullName>
    </submittedName>
</protein>
<dbReference type="InterPro" id="IPR000531">
    <property type="entry name" value="Beta-barrel_TonB"/>
</dbReference>
<dbReference type="PANTHER" id="PTHR32552">
    <property type="entry name" value="FERRICHROME IRON RECEPTOR-RELATED"/>
    <property type="match status" value="1"/>
</dbReference>